<dbReference type="GO" id="GO:0006865">
    <property type="term" value="P:amino acid transport"/>
    <property type="evidence" value="ECO:0007669"/>
    <property type="project" value="UniProtKB-KW"/>
</dbReference>
<keyword evidence="4" id="KW-0029">Amino-acid transport</keyword>
<name>S8DDK1_9LAMI</name>
<organism evidence="9 10">
    <name type="scientific">Genlisea aurea</name>
    <dbReference type="NCBI Taxonomy" id="192259"/>
    <lineage>
        <taxon>Eukaryota</taxon>
        <taxon>Viridiplantae</taxon>
        <taxon>Streptophyta</taxon>
        <taxon>Embryophyta</taxon>
        <taxon>Tracheophyta</taxon>
        <taxon>Spermatophyta</taxon>
        <taxon>Magnoliopsida</taxon>
        <taxon>eudicotyledons</taxon>
        <taxon>Gunneridae</taxon>
        <taxon>Pentapetalae</taxon>
        <taxon>asterids</taxon>
        <taxon>lamiids</taxon>
        <taxon>Lamiales</taxon>
        <taxon>Lentibulariaceae</taxon>
        <taxon>Genlisea</taxon>
    </lineage>
</organism>
<keyword evidence="5 7" id="KW-1133">Transmembrane helix</keyword>
<keyword evidence="6 7" id="KW-0472">Membrane</keyword>
<feature type="domain" description="Amino acid transporter transmembrane" evidence="8">
    <location>
        <begin position="26"/>
        <end position="105"/>
    </location>
</feature>
<keyword evidence="10" id="KW-1185">Reference proteome</keyword>
<dbReference type="Proteomes" id="UP000015453">
    <property type="component" value="Unassembled WGS sequence"/>
</dbReference>
<evidence type="ECO:0000256" key="7">
    <source>
        <dbReference type="SAM" id="Phobius"/>
    </source>
</evidence>
<feature type="transmembrane region" description="Helical" evidence="7">
    <location>
        <begin position="50"/>
        <end position="73"/>
    </location>
</feature>
<dbReference type="GO" id="GO:0016020">
    <property type="term" value="C:membrane"/>
    <property type="evidence" value="ECO:0007669"/>
    <property type="project" value="UniProtKB-SubCell"/>
</dbReference>
<evidence type="ECO:0000313" key="9">
    <source>
        <dbReference type="EMBL" id="EPS57402.1"/>
    </source>
</evidence>
<dbReference type="AlphaFoldDB" id="S8DDK1"/>
<evidence type="ECO:0000256" key="4">
    <source>
        <dbReference type="ARBA" id="ARBA00022970"/>
    </source>
</evidence>
<comment type="caution">
    <text evidence="9">The sequence shown here is derived from an EMBL/GenBank/DDBJ whole genome shotgun (WGS) entry which is preliminary data.</text>
</comment>
<accession>S8DDK1</accession>
<comment type="subcellular location">
    <subcellularLocation>
        <location evidence="1">Membrane</location>
    </subcellularLocation>
</comment>
<evidence type="ECO:0000259" key="8">
    <source>
        <dbReference type="Pfam" id="PF01490"/>
    </source>
</evidence>
<protein>
    <recommendedName>
        <fullName evidence="8">Amino acid transporter transmembrane domain-containing protein</fullName>
    </recommendedName>
</protein>
<evidence type="ECO:0000256" key="3">
    <source>
        <dbReference type="ARBA" id="ARBA00022692"/>
    </source>
</evidence>
<evidence type="ECO:0000313" key="10">
    <source>
        <dbReference type="Proteomes" id="UP000015453"/>
    </source>
</evidence>
<keyword evidence="2" id="KW-0813">Transport</keyword>
<evidence type="ECO:0000256" key="1">
    <source>
        <dbReference type="ARBA" id="ARBA00004370"/>
    </source>
</evidence>
<dbReference type="InterPro" id="IPR013057">
    <property type="entry name" value="AA_transpt_TM"/>
</dbReference>
<dbReference type="EMBL" id="AUSU01010269">
    <property type="protein sequence ID" value="EPS57402.1"/>
    <property type="molecule type" value="Genomic_DNA"/>
</dbReference>
<reference evidence="9 10" key="1">
    <citation type="journal article" date="2013" name="BMC Genomics">
        <title>The miniature genome of a carnivorous plant Genlisea aurea contains a low number of genes and short non-coding sequences.</title>
        <authorList>
            <person name="Leushkin E.V."/>
            <person name="Sutormin R.A."/>
            <person name="Nabieva E.R."/>
            <person name="Penin A.A."/>
            <person name="Kondrashov A.S."/>
            <person name="Logacheva M.D."/>
        </authorList>
    </citation>
    <scope>NUCLEOTIDE SEQUENCE [LARGE SCALE GENOMIC DNA]</scope>
</reference>
<proteinExistence type="predicted"/>
<dbReference type="OrthoDB" id="40134at2759"/>
<evidence type="ECO:0000256" key="5">
    <source>
        <dbReference type="ARBA" id="ARBA00022989"/>
    </source>
</evidence>
<sequence length="111" mass="12235">MGTVQNHDEEEASPPPAGSIFVLKSRGSWWHCGYHLTTAIVSPGLLSLPFAFSLLGWIGGAVCLVGAGLLTFYSYNLLSIVLEHYAQSGRRQLRFRHMAHDILGTVNYRGF</sequence>
<evidence type="ECO:0000256" key="2">
    <source>
        <dbReference type="ARBA" id="ARBA00022448"/>
    </source>
</evidence>
<dbReference type="PANTHER" id="PTHR48017">
    <property type="entry name" value="OS05G0424000 PROTEIN-RELATED"/>
    <property type="match status" value="1"/>
</dbReference>
<keyword evidence="3 7" id="KW-0812">Transmembrane</keyword>
<dbReference type="Pfam" id="PF01490">
    <property type="entry name" value="Aa_trans"/>
    <property type="match status" value="1"/>
</dbReference>
<evidence type="ECO:0000256" key="6">
    <source>
        <dbReference type="ARBA" id="ARBA00023136"/>
    </source>
</evidence>
<gene>
    <name evidence="9" type="ORF">M569_17416</name>
</gene>